<keyword evidence="2" id="KW-1185">Reference proteome</keyword>
<protein>
    <recommendedName>
        <fullName evidence="3">Secreted protein</fullName>
    </recommendedName>
</protein>
<sequence length="89" mass="9740">MKAPLRVRGLFLVPSMFFSFELSSLNLSNRLQTPLQRAQHRGAISPCLSPGLSAPSQTATSHCPPNVRLQMCIPGLRDKTRTGGKHRTA</sequence>
<proteinExistence type="predicted"/>
<dbReference type="EMBL" id="JAHUTI010023969">
    <property type="protein sequence ID" value="MED6240385.1"/>
    <property type="molecule type" value="Genomic_DNA"/>
</dbReference>
<name>A0ABU7ASH7_9TELE</name>
<evidence type="ECO:0000313" key="1">
    <source>
        <dbReference type="EMBL" id="MED6240385.1"/>
    </source>
</evidence>
<gene>
    <name evidence="1" type="ORF">ATANTOWER_020308</name>
</gene>
<reference evidence="1 2" key="1">
    <citation type="submission" date="2021-07" db="EMBL/GenBank/DDBJ databases">
        <authorList>
            <person name="Palmer J.M."/>
        </authorList>
    </citation>
    <scope>NUCLEOTIDE SEQUENCE [LARGE SCALE GENOMIC DNA]</scope>
    <source>
        <strain evidence="1 2">AT_MEX2019</strain>
        <tissue evidence="1">Muscle</tissue>
    </source>
</reference>
<accession>A0ABU7ASH7</accession>
<dbReference type="Proteomes" id="UP001345963">
    <property type="component" value="Unassembled WGS sequence"/>
</dbReference>
<evidence type="ECO:0008006" key="3">
    <source>
        <dbReference type="Google" id="ProtNLM"/>
    </source>
</evidence>
<comment type="caution">
    <text evidence="1">The sequence shown here is derived from an EMBL/GenBank/DDBJ whole genome shotgun (WGS) entry which is preliminary data.</text>
</comment>
<evidence type="ECO:0000313" key="2">
    <source>
        <dbReference type="Proteomes" id="UP001345963"/>
    </source>
</evidence>
<organism evidence="1 2">
    <name type="scientific">Ataeniobius toweri</name>
    <dbReference type="NCBI Taxonomy" id="208326"/>
    <lineage>
        <taxon>Eukaryota</taxon>
        <taxon>Metazoa</taxon>
        <taxon>Chordata</taxon>
        <taxon>Craniata</taxon>
        <taxon>Vertebrata</taxon>
        <taxon>Euteleostomi</taxon>
        <taxon>Actinopterygii</taxon>
        <taxon>Neopterygii</taxon>
        <taxon>Teleostei</taxon>
        <taxon>Neoteleostei</taxon>
        <taxon>Acanthomorphata</taxon>
        <taxon>Ovalentaria</taxon>
        <taxon>Atherinomorphae</taxon>
        <taxon>Cyprinodontiformes</taxon>
        <taxon>Goodeidae</taxon>
        <taxon>Ataeniobius</taxon>
    </lineage>
</organism>